<accession>A0A2G1VKV9</accession>
<name>A0A2G1VKV9_9GAMM</name>
<evidence type="ECO:0000313" key="3">
    <source>
        <dbReference type="Proteomes" id="UP000229044"/>
    </source>
</evidence>
<gene>
    <name evidence="2" type="ORF">CLH62_06565</name>
</gene>
<feature type="region of interest" description="Disordered" evidence="1">
    <location>
        <begin position="64"/>
        <end position="88"/>
    </location>
</feature>
<reference evidence="2 3" key="1">
    <citation type="submission" date="2017-09" db="EMBL/GenBank/DDBJ databases">
        <title>The draft genome sequences of Marinobacter guineae M3B.</title>
        <authorList>
            <person name="Cao J."/>
        </authorList>
    </citation>
    <scope>NUCLEOTIDE SEQUENCE [LARGE SCALE GENOMIC DNA]</scope>
    <source>
        <strain evidence="2 3">M3B</strain>
    </source>
</reference>
<comment type="caution">
    <text evidence="2">The sequence shown here is derived from an EMBL/GenBank/DDBJ whole genome shotgun (WGS) entry which is preliminary data.</text>
</comment>
<protein>
    <submittedName>
        <fullName evidence="2">Uncharacterized protein</fullName>
    </submittedName>
</protein>
<proteinExistence type="predicted"/>
<dbReference type="AlphaFoldDB" id="A0A2G1VKV9"/>
<sequence length="88" mass="9626">MRAYPKKSAPLLIALEGHRRFNGVSKTARAKSRIEEVGDVFPGMWEAMDGRPQAHMDVLVAFPGKTSSTSDATEITGTGDQTPRPKRN</sequence>
<evidence type="ECO:0000256" key="1">
    <source>
        <dbReference type="SAM" id="MobiDB-lite"/>
    </source>
</evidence>
<dbReference type="Proteomes" id="UP000229044">
    <property type="component" value="Unassembled WGS sequence"/>
</dbReference>
<evidence type="ECO:0000313" key="2">
    <source>
        <dbReference type="EMBL" id="PHQ27230.1"/>
    </source>
</evidence>
<organism evidence="2 3">
    <name type="scientific">Marinobacter guineae</name>
    <dbReference type="NCBI Taxonomy" id="432303"/>
    <lineage>
        <taxon>Bacteria</taxon>
        <taxon>Pseudomonadati</taxon>
        <taxon>Pseudomonadota</taxon>
        <taxon>Gammaproteobacteria</taxon>
        <taxon>Pseudomonadales</taxon>
        <taxon>Marinobacteraceae</taxon>
        <taxon>Marinobacter</taxon>
    </lineage>
</organism>
<feature type="compositionally biased region" description="Polar residues" evidence="1">
    <location>
        <begin position="65"/>
        <end position="81"/>
    </location>
</feature>
<keyword evidence="3" id="KW-1185">Reference proteome</keyword>
<dbReference type="EMBL" id="NTFI01000001">
    <property type="protein sequence ID" value="PHQ27230.1"/>
    <property type="molecule type" value="Genomic_DNA"/>
</dbReference>